<reference evidence="1" key="1">
    <citation type="submission" date="2020-05" db="EMBL/GenBank/DDBJ databases">
        <authorList>
            <person name="Chiriac C."/>
            <person name="Salcher M."/>
            <person name="Ghai R."/>
            <person name="Kavagutti S V."/>
        </authorList>
    </citation>
    <scope>NUCLEOTIDE SEQUENCE</scope>
</reference>
<name>A0A6J5R158_9CAUD</name>
<accession>A0A6J5R158</accession>
<sequence length="46" mass="5496">MTTDQLKDHVRNSMQHYYNKEQVIQLLNKLTDESKRKGMATVLELF</sequence>
<organism evidence="1">
    <name type="scientific">uncultured Caudovirales phage</name>
    <dbReference type="NCBI Taxonomy" id="2100421"/>
    <lineage>
        <taxon>Viruses</taxon>
        <taxon>Duplodnaviria</taxon>
        <taxon>Heunggongvirae</taxon>
        <taxon>Uroviricota</taxon>
        <taxon>Caudoviricetes</taxon>
        <taxon>Peduoviridae</taxon>
        <taxon>Maltschvirus</taxon>
        <taxon>Maltschvirus maltsch</taxon>
    </lineage>
</organism>
<gene>
    <name evidence="1" type="ORF">UFOVP1175_18</name>
</gene>
<proteinExistence type="predicted"/>
<dbReference type="EMBL" id="LR797129">
    <property type="protein sequence ID" value="CAB4188376.1"/>
    <property type="molecule type" value="Genomic_DNA"/>
</dbReference>
<evidence type="ECO:0000313" key="1">
    <source>
        <dbReference type="EMBL" id="CAB4188376.1"/>
    </source>
</evidence>
<protein>
    <submittedName>
        <fullName evidence="1">Uncharacterized protein</fullName>
    </submittedName>
</protein>